<proteinExistence type="inferred from homology"/>
<evidence type="ECO:0000313" key="16">
    <source>
        <dbReference type="Proteomes" id="UP001151699"/>
    </source>
</evidence>
<dbReference type="Pfam" id="PF00583">
    <property type="entry name" value="Acetyltransf_1"/>
    <property type="match status" value="1"/>
</dbReference>
<sequence length="263" mass="30202">MEVRVQQNIEYPLKDFDGRDFLETAAFTLPDLLAISQYAKNMTTDTAKEECDQTCDVTFVTEEDIPEVIDFLKIYFFQDEPMNTYLQLGECRELEEYATHCIPEKCSFKATNSKGEIIGVFLNGVIHKPVKDAEPASYAKDCKHEKFRKILTLFEHIETIFNLFDLYPEYECALDGKILAVNSNYRGLGIAGKLTSRTIEYMKEHNIPLFHVMCSSKYSARVCEKLGFDEVFSLPFLDYVVNGENPLLPADPHNEIKVMAKRI</sequence>
<name>A0A9Q0MZ98_9DIPT</name>
<evidence type="ECO:0000256" key="2">
    <source>
        <dbReference type="ARBA" id="ARBA00023315"/>
    </source>
</evidence>
<evidence type="ECO:0000313" key="15">
    <source>
        <dbReference type="EMBL" id="KAJ6640803.1"/>
    </source>
</evidence>
<organism evidence="15 16">
    <name type="scientific">Pseudolycoriella hygida</name>
    <dbReference type="NCBI Taxonomy" id="35572"/>
    <lineage>
        <taxon>Eukaryota</taxon>
        <taxon>Metazoa</taxon>
        <taxon>Ecdysozoa</taxon>
        <taxon>Arthropoda</taxon>
        <taxon>Hexapoda</taxon>
        <taxon>Insecta</taxon>
        <taxon>Pterygota</taxon>
        <taxon>Neoptera</taxon>
        <taxon>Endopterygota</taxon>
        <taxon>Diptera</taxon>
        <taxon>Nematocera</taxon>
        <taxon>Sciaroidea</taxon>
        <taxon>Sciaridae</taxon>
        <taxon>Pseudolycoriella</taxon>
    </lineage>
</organism>
<evidence type="ECO:0000256" key="6">
    <source>
        <dbReference type="ARBA" id="ARBA00050189"/>
    </source>
</evidence>
<dbReference type="InterPro" id="IPR016181">
    <property type="entry name" value="Acyl_CoA_acyltransferase"/>
</dbReference>
<dbReference type="EMBL" id="WJQU01000002">
    <property type="protein sequence ID" value="KAJ6640803.1"/>
    <property type="molecule type" value="Genomic_DNA"/>
</dbReference>
<evidence type="ECO:0000256" key="8">
    <source>
        <dbReference type="ARBA" id="ARBA00051284"/>
    </source>
</evidence>
<dbReference type="EC" id="2.3.1.87" evidence="5"/>
<protein>
    <recommendedName>
        <fullName evidence="5">aralkylamine N-acetyltransferase</fullName>
        <ecNumber evidence="5">2.3.1.87</ecNumber>
    </recommendedName>
</protein>
<evidence type="ECO:0000256" key="11">
    <source>
        <dbReference type="ARBA" id="ARBA00052178"/>
    </source>
</evidence>
<comment type="pathway">
    <text evidence="3">Aromatic compound metabolism; melatonin biosynthesis; melatonin from serotonin: step 1/2.</text>
</comment>
<evidence type="ECO:0000256" key="7">
    <source>
        <dbReference type="ARBA" id="ARBA00050849"/>
    </source>
</evidence>
<reference evidence="15" key="1">
    <citation type="submission" date="2022-07" db="EMBL/GenBank/DDBJ databases">
        <authorList>
            <person name="Trinca V."/>
            <person name="Uliana J.V.C."/>
            <person name="Torres T.T."/>
            <person name="Ward R.J."/>
            <person name="Monesi N."/>
        </authorList>
    </citation>
    <scope>NUCLEOTIDE SEQUENCE</scope>
    <source>
        <strain evidence="15">HSMRA1968</strain>
        <tissue evidence="15">Whole embryos</tissue>
    </source>
</reference>
<keyword evidence="16" id="KW-1185">Reference proteome</keyword>
<evidence type="ECO:0000256" key="12">
    <source>
        <dbReference type="ARBA" id="ARBA00052335"/>
    </source>
</evidence>
<evidence type="ECO:0000256" key="10">
    <source>
        <dbReference type="ARBA" id="ARBA00051823"/>
    </source>
</evidence>
<feature type="domain" description="N-acetyltransferase" evidence="14">
    <location>
        <begin position="179"/>
        <end position="228"/>
    </location>
</feature>
<keyword evidence="1" id="KW-0808">Transferase</keyword>
<gene>
    <name evidence="15" type="primary">speck_0</name>
    <name evidence="15" type="ORF">Bhyg_05735</name>
</gene>
<dbReference type="FunFam" id="3.40.630.30:FF:000046">
    <property type="entry name" value="Dopamine N-acetyltransferase"/>
    <property type="match status" value="1"/>
</dbReference>
<dbReference type="AlphaFoldDB" id="A0A9Q0MZ98"/>
<evidence type="ECO:0000256" key="9">
    <source>
        <dbReference type="ARBA" id="ARBA00051711"/>
    </source>
</evidence>
<comment type="catalytic activity">
    <reaction evidence="10">
        <text>serotonin + (9Z)-octadecenoyl-CoA = N-(9Z-octadecenoyl)-serotonin + CoA + H(+)</text>
        <dbReference type="Rhea" id="RHEA:51392"/>
        <dbReference type="ChEBI" id="CHEBI:15378"/>
        <dbReference type="ChEBI" id="CHEBI:57287"/>
        <dbReference type="ChEBI" id="CHEBI:57387"/>
        <dbReference type="ChEBI" id="CHEBI:134064"/>
        <dbReference type="ChEBI" id="CHEBI:350546"/>
    </reaction>
    <physiologicalReaction direction="left-to-right" evidence="10">
        <dbReference type="Rhea" id="RHEA:51393"/>
    </physiologicalReaction>
</comment>
<evidence type="ECO:0000256" key="3">
    <source>
        <dbReference type="ARBA" id="ARBA00037926"/>
    </source>
</evidence>
<keyword evidence="2" id="KW-0012">Acyltransferase</keyword>
<comment type="catalytic activity">
    <reaction evidence="9">
        <text>dopamine + acetyl-CoA = N-acetyldopamine + CoA + H(+)</text>
        <dbReference type="Rhea" id="RHEA:51388"/>
        <dbReference type="ChEBI" id="CHEBI:15378"/>
        <dbReference type="ChEBI" id="CHEBI:57287"/>
        <dbReference type="ChEBI" id="CHEBI:57288"/>
        <dbReference type="ChEBI" id="CHEBI:59905"/>
        <dbReference type="ChEBI" id="CHEBI:125678"/>
    </reaction>
    <physiologicalReaction direction="left-to-right" evidence="9">
        <dbReference type="Rhea" id="RHEA:51389"/>
    </physiologicalReaction>
</comment>
<dbReference type="SUPFAM" id="SSF55729">
    <property type="entry name" value="Acyl-CoA N-acyltransferases (Nat)"/>
    <property type="match status" value="1"/>
</dbReference>
<comment type="catalytic activity">
    <reaction evidence="8">
        <text>serotonin + (5Z,8Z,11Z,14Z)-eicosatetraenoyl-CoA = N-[(5Z,8Z,11Z,14Z)-eicosatetraenoyl]-serotonin + CoA + H(+)</text>
        <dbReference type="Rhea" id="RHEA:51396"/>
        <dbReference type="ChEBI" id="CHEBI:15378"/>
        <dbReference type="ChEBI" id="CHEBI:57287"/>
        <dbReference type="ChEBI" id="CHEBI:57368"/>
        <dbReference type="ChEBI" id="CHEBI:132255"/>
        <dbReference type="ChEBI" id="CHEBI:350546"/>
    </reaction>
    <physiologicalReaction direction="left-to-right" evidence="8">
        <dbReference type="Rhea" id="RHEA:51397"/>
    </physiologicalReaction>
</comment>
<dbReference type="Proteomes" id="UP001151699">
    <property type="component" value="Chromosome B"/>
</dbReference>
<comment type="caution">
    <text evidence="15">The sequence shown here is derived from an EMBL/GenBank/DDBJ whole genome shotgun (WGS) entry which is preliminary data.</text>
</comment>
<comment type="catalytic activity">
    <reaction evidence="13">
        <text>serotonin + acetyl-CoA = N-acetylserotonin + CoA + H(+)</text>
        <dbReference type="Rhea" id="RHEA:25217"/>
        <dbReference type="ChEBI" id="CHEBI:15378"/>
        <dbReference type="ChEBI" id="CHEBI:17697"/>
        <dbReference type="ChEBI" id="CHEBI:57287"/>
        <dbReference type="ChEBI" id="CHEBI:57288"/>
        <dbReference type="ChEBI" id="CHEBI:350546"/>
        <dbReference type="EC" id="2.3.1.87"/>
    </reaction>
    <physiologicalReaction direction="left-to-right" evidence="13">
        <dbReference type="Rhea" id="RHEA:25218"/>
    </physiologicalReaction>
</comment>
<dbReference type="PANTHER" id="PTHR20905">
    <property type="entry name" value="N-ACETYLTRANSFERASE-RELATED"/>
    <property type="match status" value="1"/>
</dbReference>
<dbReference type="Gene3D" id="3.40.630.30">
    <property type="match status" value="1"/>
</dbReference>
<comment type="catalytic activity">
    <reaction evidence="12">
        <text>dopamine + hexadecanoyl-CoA = N-hexadecanoyl-dopamine + CoA + H(+)</text>
        <dbReference type="Rhea" id="RHEA:51376"/>
        <dbReference type="ChEBI" id="CHEBI:15378"/>
        <dbReference type="ChEBI" id="CHEBI:57287"/>
        <dbReference type="ChEBI" id="CHEBI:57379"/>
        <dbReference type="ChEBI" id="CHEBI:59905"/>
        <dbReference type="ChEBI" id="CHEBI:134058"/>
    </reaction>
    <physiologicalReaction direction="left-to-right" evidence="12">
        <dbReference type="Rhea" id="RHEA:51377"/>
    </physiologicalReaction>
</comment>
<evidence type="ECO:0000256" key="13">
    <source>
        <dbReference type="ARBA" id="ARBA00052491"/>
    </source>
</evidence>
<dbReference type="OrthoDB" id="41532at2759"/>
<dbReference type="GO" id="GO:0004059">
    <property type="term" value="F:aralkylamine N-acetyltransferase activity"/>
    <property type="evidence" value="ECO:0007669"/>
    <property type="project" value="UniProtKB-EC"/>
</dbReference>
<dbReference type="InterPro" id="IPR000182">
    <property type="entry name" value="GNAT_dom"/>
</dbReference>
<dbReference type="CDD" id="cd04301">
    <property type="entry name" value="NAT_SF"/>
    <property type="match status" value="1"/>
</dbReference>
<evidence type="ECO:0000256" key="1">
    <source>
        <dbReference type="ARBA" id="ARBA00022679"/>
    </source>
</evidence>
<comment type="similarity">
    <text evidence="4">Belongs to the acetyltransferase family. AANAT subfamily.</text>
</comment>
<comment type="catalytic activity">
    <reaction evidence="11">
        <text>serotonin + hexadecanoyl-CoA = N-hexadecanoyl-serotonin + CoA + H(+)</text>
        <dbReference type="Rhea" id="RHEA:51384"/>
        <dbReference type="ChEBI" id="CHEBI:15378"/>
        <dbReference type="ChEBI" id="CHEBI:57287"/>
        <dbReference type="ChEBI" id="CHEBI:57379"/>
        <dbReference type="ChEBI" id="CHEBI:134059"/>
        <dbReference type="ChEBI" id="CHEBI:350546"/>
    </reaction>
    <physiologicalReaction direction="left-to-right" evidence="11">
        <dbReference type="Rhea" id="RHEA:51385"/>
    </physiologicalReaction>
</comment>
<evidence type="ECO:0000259" key="14">
    <source>
        <dbReference type="Pfam" id="PF00583"/>
    </source>
</evidence>
<dbReference type="PANTHER" id="PTHR20905:SF1">
    <property type="entry name" value="AT07410P-RELATED"/>
    <property type="match status" value="1"/>
</dbReference>
<comment type="catalytic activity">
    <reaction evidence="6">
        <text>dopamine + (9Z)-octadecenoyl-CoA = N-(9Z-octadecanoyl)-dopamine + CoA + H(+)</text>
        <dbReference type="Rhea" id="RHEA:51380"/>
        <dbReference type="ChEBI" id="CHEBI:15378"/>
        <dbReference type="ChEBI" id="CHEBI:31883"/>
        <dbReference type="ChEBI" id="CHEBI:57287"/>
        <dbReference type="ChEBI" id="CHEBI:57387"/>
        <dbReference type="ChEBI" id="CHEBI:59905"/>
    </reaction>
    <physiologicalReaction direction="left-to-right" evidence="6">
        <dbReference type="Rhea" id="RHEA:51381"/>
    </physiologicalReaction>
</comment>
<evidence type="ECO:0000256" key="5">
    <source>
        <dbReference type="ARBA" id="ARBA00039114"/>
    </source>
</evidence>
<evidence type="ECO:0000256" key="4">
    <source>
        <dbReference type="ARBA" id="ARBA00038182"/>
    </source>
</evidence>
<comment type="catalytic activity">
    <reaction evidence="7">
        <text>serotonin + octadecanoyl-CoA = N-octadecanoyl-serotonin + CoA + H(+)</text>
        <dbReference type="Rhea" id="RHEA:51400"/>
        <dbReference type="ChEBI" id="CHEBI:15378"/>
        <dbReference type="ChEBI" id="CHEBI:57287"/>
        <dbReference type="ChEBI" id="CHEBI:57394"/>
        <dbReference type="ChEBI" id="CHEBI:134065"/>
        <dbReference type="ChEBI" id="CHEBI:350546"/>
    </reaction>
    <physiologicalReaction direction="left-to-right" evidence="7">
        <dbReference type="Rhea" id="RHEA:51401"/>
    </physiologicalReaction>
</comment>
<accession>A0A9Q0MZ98</accession>